<dbReference type="Proteomes" id="UP000494115">
    <property type="component" value="Unassembled WGS sequence"/>
</dbReference>
<dbReference type="InterPro" id="IPR029903">
    <property type="entry name" value="RmlD-like-bd"/>
</dbReference>
<reference evidence="8 9" key="1">
    <citation type="submission" date="2020-04" db="EMBL/GenBank/DDBJ databases">
        <authorList>
            <person name="De Canck E."/>
        </authorList>
    </citation>
    <scope>NUCLEOTIDE SEQUENCE [LARGE SCALE GENOMIC DNA]</scope>
    <source>
        <strain evidence="8 9">LMG 28138</strain>
    </source>
</reference>
<dbReference type="GO" id="GO:0048270">
    <property type="term" value="F:methionine adenosyltransferase regulator activity"/>
    <property type="evidence" value="ECO:0007669"/>
    <property type="project" value="TreeGrafter"/>
</dbReference>
<dbReference type="EC" id="1.1.1.133" evidence="3 6"/>
<evidence type="ECO:0000256" key="6">
    <source>
        <dbReference type="RuleBase" id="RU364082"/>
    </source>
</evidence>
<comment type="cofactor">
    <cofactor evidence="6">
        <name>Mg(2+)</name>
        <dbReference type="ChEBI" id="CHEBI:18420"/>
    </cofactor>
    <text evidence="6">Binds 1 Mg(2+) ion per monomer.</text>
</comment>
<sequence length="325" mass="34912">MGDAGRNHPGSGNAGMNDGERAPWRVAVLGASGLLGRAIAAELAASAGFEVVSTAMSRAGEGLHRLDLTDTPALERFFDTHRPRTVVLAAAERRPDICEHEPARARALNVTAVEAVARAARRHECRVLAISTDYVFDGRDAPYLPDAAPHPLNAYGQSKLDGEEALWSVTRDGCVLRLPLLYGPLEALGESAVTSFIPALQRASAQHPAVIDNWAIRYPTFTLDIAVVIRQILERDAAGRPVDGTHHWSGDEPMTKYAIALNLAERLDLDPSLIVAQSTPTDATPRPFDCHLDSSSLEALGIGKRTPFKQGLDLVLGNWAVVQTG</sequence>
<dbReference type="GO" id="GO:0008831">
    <property type="term" value="F:dTDP-4-dehydrorhamnose reductase activity"/>
    <property type="evidence" value="ECO:0007669"/>
    <property type="project" value="UniProtKB-EC"/>
</dbReference>
<name>A0A6S7B365_9BURK</name>
<dbReference type="GO" id="GO:0006556">
    <property type="term" value="P:S-adenosylmethionine biosynthetic process"/>
    <property type="evidence" value="ECO:0007669"/>
    <property type="project" value="TreeGrafter"/>
</dbReference>
<dbReference type="InterPro" id="IPR036291">
    <property type="entry name" value="NAD(P)-bd_dom_sf"/>
</dbReference>
<dbReference type="PANTHER" id="PTHR10491:SF4">
    <property type="entry name" value="METHIONINE ADENOSYLTRANSFERASE 2 SUBUNIT BETA"/>
    <property type="match status" value="1"/>
</dbReference>
<dbReference type="InterPro" id="IPR005913">
    <property type="entry name" value="dTDP_dehydrorham_reduct"/>
</dbReference>
<feature type="domain" description="RmlD-like substrate binding" evidence="7">
    <location>
        <begin position="25"/>
        <end position="316"/>
    </location>
</feature>
<comment type="catalytic activity">
    <reaction evidence="5 6">
        <text>dTDP-beta-L-rhamnose + NADP(+) = dTDP-4-dehydro-beta-L-rhamnose + NADPH + H(+)</text>
        <dbReference type="Rhea" id="RHEA:21796"/>
        <dbReference type="ChEBI" id="CHEBI:15378"/>
        <dbReference type="ChEBI" id="CHEBI:57510"/>
        <dbReference type="ChEBI" id="CHEBI:57783"/>
        <dbReference type="ChEBI" id="CHEBI:58349"/>
        <dbReference type="ChEBI" id="CHEBI:62830"/>
        <dbReference type="EC" id="1.1.1.133"/>
    </reaction>
</comment>
<keyword evidence="6 8" id="KW-0560">Oxidoreductase</keyword>
<evidence type="ECO:0000256" key="2">
    <source>
        <dbReference type="ARBA" id="ARBA00010944"/>
    </source>
</evidence>
<gene>
    <name evidence="8" type="primary">rmlD_2</name>
    <name evidence="8" type="ORF">LMG28138_02175</name>
</gene>
<dbReference type="EMBL" id="CADIKM010000007">
    <property type="protein sequence ID" value="CAB3786113.1"/>
    <property type="molecule type" value="Genomic_DNA"/>
</dbReference>
<evidence type="ECO:0000313" key="8">
    <source>
        <dbReference type="EMBL" id="CAB3786113.1"/>
    </source>
</evidence>
<evidence type="ECO:0000256" key="3">
    <source>
        <dbReference type="ARBA" id="ARBA00012929"/>
    </source>
</evidence>
<proteinExistence type="inferred from homology"/>
<dbReference type="UniPathway" id="UPA00124"/>
<comment type="pathway">
    <text evidence="1 6">Carbohydrate biosynthesis; dTDP-L-rhamnose biosynthesis.</text>
</comment>
<protein>
    <recommendedName>
        <fullName evidence="4 6">dTDP-4-dehydrorhamnose reductase</fullName>
        <ecNumber evidence="3 6">1.1.1.133</ecNumber>
    </recommendedName>
</protein>
<evidence type="ECO:0000256" key="5">
    <source>
        <dbReference type="ARBA" id="ARBA00048200"/>
    </source>
</evidence>
<evidence type="ECO:0000256" key="4">
    <source>
        <dbReference type="ARBA" id="ARBA00017099"/>
    </source>
</evidence>
<dbReference type="GO" id="GO:0048269">
    <property type="term" value="C:methionine adenosyltransferase complex"/>
    <property type="evidence" value="ECO:0007669"/>
    <property type="project" value="TreeGrafter"/>
</dbReference>
<dbReference type="Gene3D" id="3.40.50.720">
    <property type="entry name" value="NAD(P)-binding Rossmann-like Domain"/>
    <property type="match status" value="1"/>
</dbReference>
<dbReference type="CDD" id="cd05254">
    <property type="entry name" value="dTDP_HR_like_SDR_e"/>
    <property type="match status" value="1"/>
</dbReference>
<evidence type="ECO:0000256" key="1">
    <source>
        <dbReference type="ARBA" id="ARBA00004781"/>
    </source>
</evidence>
<comment type="function">
    <text evidence="6">Catalyzes the reduction of dTDP-6-deoxy-L-lyxo-4-hexulose to yield dTDP-L-rhamnose.</text>
</comment>
<evidence type="ECO:0000259" key="7">
    <source>
        <dbReference type="Pfam" id="PF04321"/>
    </source>
</evidence>
<organism evidence="8 9">
    <name type="scientific">Pararobbsia alpina</name>
    <dbReference type="NCBI Taxonomy" id="621374"/>
    <lineage>
        <taxon>Bacteria</taxon>
        <taxon>Pseudomonadati</taxon>
        <taxon>Pseudomonadota</taxon>
        <taxon>Betaproteobacteria</taxon>
        <taxon>Burkholderiales</taxon>
        <taxon>Burkholderiaceae</taxon>
        <taxon>Pararobbsia</taxon>
    </lineage>
</organism>
<keyword evidence="9" id="KW-1185">Reference proteome</keyword>
<evidence type="ECO:0000313" key="9">
    <source>
        <dbReference type="Proteomes" id="UP000494115"/>
    </source>
</evidence>
<accession>A0A6S7B365</accession>
<dbReference type="PANTHER" id="PTHR10491">
    <property type="entry name" value="DTDP-4-DEHYDRORHAMNOSE REDUCTASE"/>
    <property type="match status" value="1"/>
</dbReference>
<dbReference type="Pfam" id="PF04321">
    <property type="entry name" value="RmlD_sub_bind"/>
    <property type="match status" value="1"/>
</dbReference>
<comment type="similarity">
    <text evidence="2 6">Belongs to the dTDP-4-dehydrorhamnose reductase family.</text>
</comment>
<keyword evidence="6" id="KW-0521">NADP</keyword>
<dbReference type="AlphaFoldDB" id="A0A6S7B365"/>
<dbReference type="SUPFAM" id="SSF51735">
    <property type="entry name" value="NAD(P)-binding Rossmann-fold domains"/>
    <property type="match status" value="1"/>
</dbReference>
<dbReference type="GO" id="GO:0019305">
    <property type="term" value="P:dTDP-rhamnose biosynthetic process"/>
    <property type="evidence" value="ECO:0007669"/>
    <property type="project" value="UniProtKB-UniPathway"/>
</dbReference>